<keyword evidence="1" id="KW-0812">Transmembrane</keyword>
<dbReference type="EMBL" id="JANRHJ010000008">
    <property type="protein sequence ID" value="MCR8874056.1"/>
    <property type="molecule type" value="Genomic_DNA"/>
</dbReference>
<evidence type="ECO:0000313" key="3">
    <source>
        <dbReference type="Proteomes" id="UP001204579"/>
    </source>
</evidence>
<feature type="transmembrane region" description="Helical" evidence="1">
    <location>
        <begin position="12"/>
        <end position="30"/>
    </location>
</feature>
<dbReference type="GeneID" id="82442430"/>
<dbReference type="AlphaFoldDB" id="A0AAW5MZY9"/>
<reference evidence="2 3" key="1">
    <citation type="submission" date="2022-08" db="EMBL/GenBank/DDBJ databases">
        <authorList>
            <person name="Zeman M."/>
            <person name="Kubasova T."/>
        </authorList>
    </citation>
    <scope>NUCLEOTIDE SEQUENCE [LARGE SCALE GENOMIC DNA]</scope>
    <source>
        <strain evidence="2 3">ET62</strain>
    </source>
</reference>
<organism evidence="2 3">
    <name type="scientific">Phocaeicola barnesiae</name>
    <dbReference type="NCBI Taxonomy" id="376804"/>
    <lineage>
        <taxon>Bacteria</taxon>
        <taxon>Pseudomonadati</taxon>
        <taxon>Bacteroidota</taxon>
        <taxon>Bacteroidia</taxon>
        <taxon>Bacteroidales</taxon>
        <taxon>Bacteroidaceae</taxon>
        <taxon>Phocaeicola</taxon>
    </lineage>
</organism>
<feature type="transmembrane region" description="Helical" evidence="1">
    <location>
        <begin position="50"/>
        <end position="74"/>
    </location>
</feature>
<gene>
    <name evidence="2" type="ORF">NW209_08530</name>
</gene>
<keyword evidence="1" id="KW-0472">Membrane</keyword>
<keyword evidence="1" id="KW-1133">Transmembrane helix</keyword>
<dbReference type="RefSeq" id="WP_022339431.1">
    <property type="nucleotide sequence ID" value="NZ_CALULB010000029.1"/>
</dbReference>
<dbReference type="Proteomes" id="UP001204579">
    <property type="component" value="Unassembled WGS sequence"/>
</dbReference>
<comment type="caution">
    <text evidence="2">The sequence shown here is derived from an EMBL/GenBank/DDBJ whole genome shotgun (WGS) entry which is preliminary data.</text>
</comment>
<evidence type="ECO:0000313" key="2">
    <source>
        <dbReference type="EMBL" id="MCR8874056.1"/>
    </source>
</evidence>
<evidence type="ECO:0008006" key="4">
    <source>
        <dbReference type="Google" id="ProtNLM"/>
    </source>
</evidence>
<protein>
    <recommendedName>
        <fullName evidence="4">Transmembrane protein</fullName>
    </recommendedName>
</protein>
<proteinExistence type="predicted"/>
<name>A0AAW5MZY9_9BACT</name>
<sequence>MKTRINRLLNRLKVEYAVFWVLCLLLVGLYEADVLPQGVWAGDARMEYIFQTVGILLAVAFIPLSLRVFSLSLTRYVRALPLVEALQSYCRWNEVRMAMLLVPALFNFSVYYWTLNTTGLLCGIMVLVASLFCVPGRNRLLAELDLSDLPEA</sequence>
<keyword evidence="3" id="KW-1185">Reference proteome</keyword>
<evidence type="ECO:0000256" key="1">
    <source>
        <dbReference type="SAM" id="Phobius"/>
    </source>
</evidence>
<accession>A0AAW5MZY9</accession>